<dbReference type="Proteomes" id="UP000180254">
    <property type="component" value="Unassembled WGS sequence"/>
</dbReference>
<gene>
    <name evidence="1" type="ORF">EUAN_22470</name>
</gene>
<dbReference type="PANTHER" id="PTHR38449:SF1">
    <property type="entry name" value="REGULATORY PROTEIN SSL2874-RELATED"/>
    <property type="match status" value="1"/>
</dbReference>
<comment type="caution">
    <text evidence="1">The sequence shown here is derived from an EMBL/GenBank/DDBJ whole genome shotgun (WGS) entry which is preliminary data.</text>
</comment>
<evidence type="ECO:0000313" key="2">
    <source>
        <dbReference type="Proteomes" id="UP000180254"/>
    </source>
</evidence>
<dbReference type="RefSeq" id="WP_071064501.1">
    <property type="nucleotide sequence ID" value="NZ_MKIE01000014.1"/>
</dbReference>
<accession>A0A1S1V5L6</accession>
<dbReference type="Pfam" id="PF04025">
    <property type="entry name" value="RemA-like"/>
    <property type="match status" value="1"/>
</dbReference>
<dbReference type="PANTHER" id="PTHR38449">
    <property type="entry name" value="REGULATORY PROTEIN TM_1690-RELATED"/>
    <property type="match status" value="1"/>
</dbReference>
<dbReference type="EMBL" id="MKIE01000014">
    <property type="protein sequence ID" value="OHW61397.1"/>
    <property type="molecule type" value="Genomic_DNA"/>
</dbReference>
<protein>
    <recommendedName>
        <fullName evidence="3">DUF370 domain-containing protein</fullName>
    </recommendedName>
</protein>
<organism evidence="1 2">
    <name type="scientific">Andreesenia angusta</name>
    <dbReference type="NCBI Taxonomy" id="39480"/>
    <lineage>
        <taxon>Bacteria</taxon>
        <taxon>Bacillati</taxon>
        <taxon>Bacillota</taxon>
        <taxon>Tissierellia</taxon>
        <taxon>Tissierellales</taxon>
        <taxon>Gottschalkiaceae</taxon>
        <taxon>Andreesenia</taxon>
    </lineage>
</organism>
<dbReference type="InterPro" id="IPR007169">
    <property type="entry name" value="RemA-like"/>
</dbReference>
<evidence type="ECO:0008006" key="3">
    <source>
        <dbReference type="Google" id="ProtNLM"/>
    </source>
</evidence>
<dbReference type="STRING" id="39480.EUAN_22470"/>
<reference evidence="1 2" key="1">
    <citation type="submission" date="2016-09" db="EMBL/GenBank/DDBJ databases">
        <title>Genome sequence of Eubacterium angustum.</title>
        <authorList>
            <person name="Poehlein A."/>
            <person name="Daniel R."/>
        </authorList>
    </citation>
    <scope>NUCLEOTIDE SEQUENCE [LARGE SCALE GENOMIC DNA]</scope>
    <source>
        <strain evidence="1 2">DSM 1989</strain>
    </source>
</reference>
<dbReference type="OrthoDB" id="5432174at2"/>
<evidence type="ECO:0000313" key="1">
    <source>
        <dbReference type="EMBL" id="OHW61397.1"/>
    </source>
</evidence>
<sequence>MFLNLGFYNLVALDRVTAIIKYGSNPSKNLRNNAIDQGKFIDVTENRGISALVVTNDGFVIASSVTSKVLGIERINKLEEYTKRNI</sequence>
<name>A0A1S1V5L6_9FIRM</name>
<proteinExistence type="predicted"/>
<keyword evidence="2" id="KW-1185">Reference proteome</keyword>
<dbReference type="AlphaFoldDB" id="A0A1S1V5L6"/>